<evidence type="ECO:0000313" key="1">
    <source>
        <dbReference type="EMBL" id="ESO94708.1"/>
    </source>
</evidence>
<dbReference type="STRING" id="225164.V3ZTD2"/>
<dbReference type="GeneID" id="20243146"/>
<accession>V3ZTD2</accession>
<evidence type="ECO:0000313" key="2">
    <source>
        <dbReference type="Proteomes" id="UP000030746"/>
    </source>
</evidence>
<keyword evidence="2" id="KW-1185">Reference proteome</keyword>
<reference evidence="1 2" key="1">
    <citation type="journal article" date="2013" name="Nature">
        <title>Insights into bilaterian evolution from three spiralian genomes.</title>
        <authorList>
            <person name="Simakov O."/>
            <person name="Marletaz F."/>
            <person name="Cho S.J."/>
            <person name="Edsinger-Gonzales E."/>
            <person name="Havlak P."/>
            <person name="Hellsten U."/>
            <person name="Kuo D.H."/>
            <person name="Larsson T."/>
            <person name="Lv J."/>
            <person name="Arendt D."/>
            <person name="Savage R."/>
            <person name="Osoegawa K."/>
            <person name="de Jong P."/>
            <person name="Grimwood J."/>
            <person name="Chapman J.A."/>
            <person name="Shapiro H."/>
            <person name="Aerts A."/>
            <person name="Otillar R.P."/>
            <person name="Terry A.Y."/>
            <person name="Boore J.L."/>
            <person name="Grigoriev I.V."/>
            <person name="Lindberg D.R."/>
            <person name="Seaver E.C."/>
            <person name="Weisblat D.A."/>
            <person name="Putnam N.H."/>
            <person name="Rokhsar D.S."/>
        </authorList>
    </citation>
    <scope>NUCLEOTIDE SEQUENCE [LARGE SCALE GENOMIC DNA]</scope>
</reference>
<dbReference type="AlphaFoldDB" id="V3ZTD2"/>
<dbReference type="Proteomes" id="UP000030746">
    <property type="component" value="Unassembled WGS sequence"/>
</dbReference>
<dbReference type="HOGENOM" id="CLU_845408_0_0_1"/>
<dbReference type="EMBL" id="KB201751">
    <property type="protein sequence ID" value="ESO94708.1"/>
    <property type="molecule type" value="Genomic_DNA"/>
</dbReference>
<sequence length="329" mass="36551">MVQDVKLHSFHFILHEIKEKCRPLAERGVLVERDISSRLDILVTPIIQEAKLVNRNRKYSYNGFRCGGLCTMLYGCPEVTNWSVLEGDVDMKANKDQYFAVQFKYSDDPRGLVNMIEEWNVKWSGRTPDPNLPEPLLRENVVLIGPNDVGEVTNGNLGERIVHQFEQHEQVRCTPDDVSKMKQFLEHKRAKEEFTWKVIKSTTITTAKGVKFGLGLSSFNLAAQYVVANGFAYAGPGATVVKAAGPVVMVGIFLKQSYDVVSAWKNGDLTTTEAAGSLMGGPAGLFVGVGLAIAIGVGDHFRGDKLWSLCFKEDEEEQAALIIKKIKEN</sequence>
<protein>
    <submittedName>
        <fullName evidence="1">Uncharacterized protein</fullName>
    </submittedName>
</protein>
<dbReference type="KEGG" id="lgi:LOTGIDRAFT_175350"/>
<name>V3ZTD2_LOTGI</name>
<dbReference type="CTD" id="20243146"/>
<organism evidence="1 2">
    <name type="scientific">Lottia gigantea</name>
    <name type="common">Giant owl limpet</name>
    <dbReference type="NCBI Taxonomy" id="225164"/>
    <lineage>
        <taxon>Eukaryota</taxon>
        <taxon>Metazoa</taxon>
        <taxon>Spiralia</taxon>
        <taxon>Lophotrochozoa</taxon>
        <taxon>Mollusca</taxon>
        <taxon>Gastropoda</taxon>
        <taxon>Patellogastropoda</taxon>
        <taxon>Lottioidea</taxon>
        <taxon>Lottiidae</taxon>
        <taxon>Lottia</taxon>
    </lineage>
</organism>
<dbReference type="OrthoDB" id="66964at2759"/>
<gene>
    <name evidence="1" type="ORF">LOTGIDRAFT_175350</name>
</gene>
<proteinExistence type="predicted"/>
<dbReference type="RefSeq" id="XP_009054614.1">
    <property type="nucleotide sequence ID" value="XM_009056366.1"/>
</dbReference>